<dbReference type="Pfam" id="PF12625">
    <property type="entry name" value="Arabinose_bd"/>
    <property type="match status" value="1"/>
</dbReference>
<organism evidence="5 6">
    <name type="scientific">Nocardia africana</name>
    <dbReference type="NCBI Taxonomy" id="134964"/>
    <lineage>
        <taxon>Bacteria</taxon>
        <taxon>Bacillati</taxon>
        <taxon>Actinomycetota</taxon>
        <taxon>Actinomycetes</taxon>
        <taxon>Mycobacteriales</taxon>
        <taxon>Nocardiaceae</taxon>
        <taxon>Nocardia</taxon>
    </lineage>
</organism>
<dbReference type="InterPro" id="IPR018060">
    <property type="entry name" value="HTH_AraC"/>
</dbReference>
<name>A0A378WWU5_9NOCA</name>
<gene>
    <name evidence="5" type="primary">cfaD_1</name>
    <name evidence="5" type="ORF">NCTC13184_03416</name>
</gene>
<dbReference type="PANTHER" id="PTHR47894">
    <property type="entry name" value="HTH-TYPE TRANSCRIPTIONAL REGULATOR GADX"/>
    <property type="match status" value="1"/>
</dbReference>
<dbReference type="Gene3D" id="1.10.10.60">
    <property type="entry name" value="Homeodomain-like"/>
    <property type="match status" value="1"/>
</dbReference>
<sequence>MVAELGGNAERYTRWAGVPVAALDSDDVLVPGMAMAELLEFAASDLGCPDLGLRVAARQDLTMLGSLAVAMQHSATVGDAMECTSRYLFVHARSLRLTVGDDPRGHGDVAGLYYGPATAEGPVQGTDLGLAFTHRAVTYLHKGDYGLAGVELPYRPPASGRIYQEFFGCPVYFARPGHRAAVLRVPRKVLNFKLIGVNDNLRRLALAFLAEQAPAPTAASVRSEIAPRVRAIVRESVGTRMIDVAAVARLLSMHERTLQRRLEQENTTFGRLVDDVRRETAHRLLTTTDLPLGQVAGMVGFAEQSGLSRAVRRWWNAAPREIRAMHTAARSPRFLSARPEE</sequence>
<evidence type="ECO:0000259" key="4">
    <source>
        <dbReference type="PROSITE" id="PS01124"/>
    </source>
</evidence>
<dbReference type="PROSITE" id="PS01124">
    <property type="entry name" value="HTH_ARAC_FAMILY_2"/>
    <property type="match status" value="1"/>
</dbReference>
<reference evidence="5 6" key="1">
    <citation type="submission" date="2018-06" db="EMBL/GenBank/DDBJ databases">
        <authorList>
            <consortium name="Pathogen Informatics"/>
            <person name="Doyle S."/>
        </authorList>
    </citation>
    <scope>NUCLEOTIDE SEQUENCE [LARGE SCALE GENOMIC DNA]</scope>
    <source>
        <strain evidence="5 6">NCTC13184</strain>
    </source>
</reference>
<dbReference type="InterPro" id="IPR032687">
    <property type="entry name" value="AraC-type_N"/>
</dbReference>
<evidence type="ECO:0000256" key="2">
    <source>
        <dbReference type="ARBA" id="ARBA00023125"/>
    </source>
</evidence>
<dbReference type="SMART" id="SM00342">
    <property type="entry name" value="HTH_ARAC"/>
    <property type="match status" value="1"/>
</dbReference>
<evidence type="ECO:0000256" key="1">
    <source>
        <dbReference type="ARBA" id="ARBA00023015"/>
    </source>
</evidence>
<evidence type="ECO:0000313" key="5">
    <source>
        <dbReference type="EMBL" id="SUA44894.1"/>
    </source>
</evidence>
<dbReference type="InterPro" id="IPR009057">
    <property type="entry name" value="Homeodomain-like_sf"/>
</dbReference>
<dbReference type="AlphaFoldDB" id="A0A378WWU5"/>
<dbReference type="SUPFAM" id="SSF46689">
    <property type="entry name" value="Homeodomain-like"/>
    <property type="match status" value="1"/>
</dbReference>
<evidence type="ECO:0000256" key="3">
    <source>
        <dbReference type="ARBA" id="ARBA00023163"/>
    </source>
</evidence>
<dbReference type="Pfam" id="PF12833">
    <property type="entry name" value="HTH_18"/>
    <property type="match status" value="1"/>
</dbReference>
<dbReference type="GO" id="GO:0003700">
    <property type="term" value="F:DNA-binding transcription factor activity"/>
    <property type="evidence" value="ECO:0007669"/>
    <property type="project" value="InterPro"/>
</dbReference>
<keyword evidence="2" id="KW-0238">DNA-binding</keyword>
<dbReference type="EMBL" id="UGRU01000001">
    <property type="protein sequence ID" value="SUA44894.1"/>
    <property type="molecule type" value="Genomic_DNA"/>
</dbReference>
<keyword evidence="3" id="KW-0804">Transcription</keyword>
<feature type="domain" description="HTH araC/xylS-type" evidence="4">
    <location>
        <begin position="227"/>
        <end position="325"/>
    </location>
</feature>
<evidence type="ECO:0000313" key="6">
    <source>
        <dbReference type="Proteomes" id="UP000255082"/>
    </source>
</evidence>
<dbReference type="PANTHER" id="PTHR47894:SF4">
    <property type="entry name" value="HTH-TYPE TRANSCRIPTIONAL REGULATOR GADX"/>
    <property type="match status" value="1"/>
</dbReference>
<dbReference type="Proteomes" id="UP000255082">
    <property type="component" value="Unassembled WGS sequence"/>
</dbReference>
<accession>A0A378WWU5</accession>
<keyword evidence="1" id="KW-0805">Transcription regulation</keyword>
<dbReference type="GO" id="GO:0005829">
    <property type="term" value="C:cytosol"/>
    <property type="evidence" value="ECO:0007669"/>
    <property type="project" value="TreeGrafter"/>
</dbReference>
<protein>
    <submittedName>
        <fullName evidence="5">Colonization factor antigen I subunit D</fullName>
    </submittedName>
</protein>
<proteinExistence type="predicted"/>
<dbReference type="GO" id="GO:0000976">
    <property type="term" value="F:transcription cis-regulatory region binding"/>
    <property type="evidence" value="ECO:0007669"/>
    <property type="project" value="TreeGrafter"/>
</dbReference>